<dbReference type="PANTHER" id="PTHR35271:SF1">
    <property type="entry name" value="ABC TRANSPORTER, SUBSTRATE-BINDING LIPOPROTEIN"/>
    <property type="match status" value="1"/>
</dbReference>
<dbReference type="Gene3D" id="3.40.50.2300">
    <property type="match status" value="2"/>
</dbReference>
<sequence>MNPKAIIMKRRTLLGTLGIMGLSVPLAACSSKSSGSGSSGTGKKVKIGITQIVTHSSLDAAREGFKKAITDAGFNASFDEQNAQGDQGTAASIATKLASENLDLVLAIATPAAQAAAQAITNVPIVFTAVTDPKSADLVASNDAPGGNVTGTSDMNPVADQIGLIKQIKPDATSVGILYSSGEVNSQVQVNLAKEAAAKDGLSVQEKTITTTGELQQAAQALNVDSIYIPTDNNVVSGLSTVIQVCEDRKIPLISAEGDSVRNGAVITYGIDYTELGRQTGEMAVKILNGDAKPATMPVETQKNLKLYVNEKAASLMGVTIPDDLASKAEKVG</sequence>
<dbReference type="PANTHER" id="PTHR35271">
    <property type="entry name" value="ABC TRANSPORTER, SUBSTRATE-BINDING LIPOPROTEIN-RELATED"/>
    <property type="match status" value="1"/>
</dbReference>
<gene>
    <name evidence="1" type="ORF">PFR_JS23_1043</name>
</gene>
<evidence type="ECO:0000313" key="2">
    <source>
        <dbReference type="Proteomes" id="UP000250080"/>
    </source>
</evidence>
<organism evidence="1 2">
    <name type="scientific">Propionibacterium freudenreichii</name>
    <dbReference type="NCBI Taxonomy" id="1744"/>
    <lineage>
        <taxon>Bacteria</taxon>
        <taxon>Bacillati</taxon>
        <taxon>Actinomycetota</taxon>
        <taxon>Actinomycetes</taxon>
        <taxon>Propionibacteriales</taxon>
        <taxon>Propionibacteriaceae</taxon>
        <taxon>Propionibacterium</taxon>
    </lineage>
</organism>
<name>A0A2C8AJM8_9ACTN</name>
<dbReference type="InterPro" id="IPR028082">
    <property type="entry name" value="Peripla_BP_I"/>
</dbReference>
<dbReference type="Pfam" id="PF04392">
    <property type="entry name" value="ABC_sub_bind"/>
    <property type="match status" value="1"/>
</dbReference>
<accession>A0A2C8AJM8</accession>
<reference evidence="1 2" key="1">
    <citation type="submission" date="2016-09" db="EMBL/GenBank/DDBJ databases">
        <authorList>
            <person name="Laine KS P."/>
        </authorList>
    </citation>
    <scope>NUCLEOTIDE SEQUENCE [LARGE SCALE GENOMIC DNA]</scope>
    <source>
        <strain evidence="1">PFRJS-23</strain>
    </source>
</reference>
<dbReference type="EMBL" id="LT618793">
    <property type="protein sequence ID" value="SCQ78282.1"/>
    <property type="molecule type" value="Genomic_DNA"/>
</dbReference>
<dbReference type="AlphaFoldDB" id="A0A2C8AJM8"/>
<dbReference type="SUPFAM" id="SSF53822">
    <property type="entry name" value="Periplasmic binding protein-like I"/>
    <property type="match status" value="1"/>
</dbReference>
<dbReference type="InterPro" id="IPR007487">
    <property type="entry name" value="ABC_transpt-TYRBP-like"/>
</dbReference>
<evidence type="ECO:0000313" key="1">
    <source>
        <dbReference type="EMBL" id="SCQ78282.1"/>
    </source>
</evidence>
<dbReference type="CDD" id="cd06325">
    <property type="entry name" value="PBP1_ABC_unchar_transporter"/>
    <property type="match status" value="1"/>
</dbReference>
<protein>
    <submittedName>
        <fullName evidence="1">ABC transporter permease protein</fullName>
    </submittedName>
</protein>
<dbReference type="Proteomes" id="UP000250080">
    <property type="component" value="Chromosome I"/>
</dbReference>
<proteinExistence type="predicted"/>